<proteinExistence type="predicted"/>
<dbReference type="Gramene" id="QL06p051971:mrna">
    <property type="protein sequence ID" value="QL06p051971:mrna"/>
    <property type="gene ID" value="QL06p051971"/>
</dbReference>
<dbReference type="OMA" id="QHIIDWA"/>
<dbReference type="EnsemblPlants" id="QL06p051971:mrna">
    <property type="protein sequence ID" value="QL06p051971:mrna"/>
    <property type="gene ID" value="QL06p051971"/>
</dbReference>
<dbReference type="EMBL" id="LRBV02000006">
    <property type="status" value="NOT_ANNOTATED_CDS"/>
    <property type="molecule type" value="Genomic_DNA"/>
</dbReference>
<dbReference type="InterPro" id="IPR000719">
    <property type="entry name" value="Prot_kinase_dom"/>
</dbReference>
<dbReference type="PROSITE" id="PS00108">
    <property type="entry name" value="PROTEIN_KINASE_ST"/>
    <property type="match status" value="1"/>
</dbReference>
<keyword evidence="2" id="KW-0808">Transferase</keyword>
<dbReference type="InterPro" id="IPR001245">
    <property type="entry name" value="Ser-Thr/Tyr_kinase_cat_dom"/>
</dbReference>
<feature type="transmembrane region" description="Helical" evidence="6">
    <location>
        <begin position="12"/>
        <end position="30"/>
    </location>
</feature>
<evidence type="ECO:0000313" key="8">
    <source>
        <dbReference type="EnsemblPlants" id="QL06p051971:mrna"/>
    </source>
</evidence>
<dbReference type="GO" id="GO:0004674">
    <property type="term" value="F:protein serine/threonine kinase activity"/>
    <property type="evidence" value="ECO:0007669"/>
    <property type="project" value="UniProtKB-KW"/>
</dbReference>
<accession>A0A7N2M1H8</accession>
<evidence type="ECO:0000256" key="3">
    <source>
        <dbReference type="ARBA" id="ARBA00022741"/>
    </source>
</evidence>
<dbReference type="InterPro" id="IPR011009">
    <property type="entry name" value="Kinase-like_dom_sf"/>
</dbReference>
<protein>
    <recommendedName>
        <fullName evidence="7">Protein kinase domain-containing protein</fullName>
    </recommendedName>
</protein>
<dbReference type="InParanoid" id="A0A7N2M1H8"/>
<dbReference type="PROSITE" id="PS50011">
    <property type="entry name" value="PROTEIN_KINASE_DOM"/>
    <property type="match status" value="1"/>
</dbReference>
<keyword evidence="3" id="KW-0547">Nucleotide-binding</keyword>
<keyword evidence="5" id="KW-0067">ATP-binding</keyword>
<evidence type="ECO:0000256" key="2">
    <source>
        <dbReference type="ARBA" id="ARBA00022679"/>
    </source>
</evidence>
<dbReference type="Pfam" id="PF07714">
    <property type="entry name" value="PK_Tyr_Ser-Thr"/>
    <property type="match status" value="1"/>
</dbReference>
<dbReference type="Gene3D" id="1.10.510.10">
    <property type="entry name" value="Transferase(Phosphotransferase) domain 1"/>
    <property type="match status" value="1"/>
</dbReference>
<name>A0A7N2M1H8_QUELO</name>
<evidence type="ECO:0000256" key="4">
    <source>
        <dbReference type="ARBA" id="ARBA00022777"/>
    </source>
</evidence>
<dbReference type="Proteomes" id="UP000594261">
    <property type="component" value="Chromosome 6"/>
</dbReference>
<keyword evidence="9" id="KW-1185">Reference proteome</keyword>
<dbReference type="PANTHER" id="PTHR47973">
    <property type="entry name" value="CYSTEINE-RICH RECEPTOR-LIKE PROTEIN KINASE 3"/>
    <property type="match status" value="1"/>
</dbReference>
<evidence type="ECO:0000256" key="1">
    <source>
        <dbReference type="ARBA" id="ARBA00022527"/>
    </source>
</evidence>
<organism evidence="8 9">
    <name type="scientific">Quercus lobata</name>
    <name type="common">Valley oak</name>
    <dbReference type="NCBI Taxonomy" id="97700"/>
    <lineage>
        <taxon>Eukaryota</taxon>
        <taxon>Viridiplantae</taxon>
        <taxon>Streptophyta</taxon>
        <taxon>Embryophyta</taxon>
        <taxon>Tracheophyta</taxon>
        <taxon>Spermatophyta</taxon>
        <taxon>Magnoliopsida</taxon>
        <taxon>eudicotyledons</taxon>
        <taxon>Gunneridae</taxon>
        <taxon>Pentapetalae</taxon>
        <taxon>rosids</taxon>
        <taxon>fabids</taxon>
        <taxon>Fagales</taxon>
        <taxon>Fagaceae</taxon>
        <taxon>Quercus</taxon>
    </lineage>
</organism>
<evidence type="ECO:0000256" key="5">
    <source>
        <dbReference type="ARBA" id="ARBA00022840"/>
    </source>
</evidence>
<dbReference type="InterPro" id="IPR008271">
    <property type="entry name" value="Ser/Thr_kinase_AS"/>
</dbReference>
<dbReference type="GO" id="GO:0005524">
    <property type="term" value="F:ATP binding"/>
    <property type="evidence" value="ECO:0007669"/>
    <property type="project" value="UniProtKB-KW"/>
</dbReference>
<keyword evidence="1" id="KW-0723">Serine/threonine-protein kinase</keyword>
<keyword evidence="6" id="KW-0812">Transmembrane</keyword>
<evidence type="ECO:0000256" key="6">
    <source>
        <dbReference type="SAM" id="Phobius"/>
    </source>
</evidence>
<sequence>MAIRQFLEVASVSAPPILSILVVALFCYLCKRKLFPILKQRYKKKGSLKFENILLRRFQLVELEEATNNFSQDCLPGSGAFGNVYKGDFDVEGTLAIKRPLADSYQSVEEFRNEVMLLSKVKHKNLVSLVGYCEEPGPKGAKLLVYEYVPNGSMLEYITVKRGRSLTWRQRINITIGAAKGIPHLHEGFQPSIIHRDIKPSNILVGDEFKAKVSDFGLVKMGPTEDKTHARPSLEKGSVEEILDVNLLSEPCNMEIMLKMAQLGLRCSVKVPKQRPTMNQVWQELEGEALHSVDNFLSKQPSSAALISSGSNAPCESMDNDYSQSFVSLNGVGFQRFHVEMESYSFRSTSLRCLEENSIIVDFDKKNLKGNT</sequence>
<reference evidence="8 9" key="1">
    <citation type="journal article" date="2016" name="G3 (Bethesda)">
        <title>First Draft Assembly and Annotation of the Genome of a California Endemic Oak Quercus lobata Nee (Fagaceae).</title>
        <authorList>
            <person name="Sork V.L."/>
            <person name="Fitz-Gibbon S.T."/>
            <person name="Puiu D."/>
            <person name="Crepeau M."/>
            <person name="Gugger P.F."/>
            <person name="Sherman R."/>
            <person name="Stevens K."/>
            <person name="Langley C.H."/>
            <person name="Pellegrini M."/>
            <person name="Salzberg S.L."/>
        </authorList>
    </citation>
    <scope>NUCLEOTIDE SEQUENCE [LARGE SCALE GENOMIC DNA]</scope>
    <source>
        <strain evidence="8 9">cv. SW786</strain>
    </source>
</reference>
<dbReference type="SMART" id="SM00220">
    <property type="entry name" value="S_TKc"/>
    <property type="match status" value="1"/>
</dbReference>
<evidence type="ECO:0000259" key="7">
    <source>
        <dbReference type="PROSITE" id="PS50011"/>
    </source>
</evidence>
<keyword evidence="6" id="KW-1133">Transmembrane helix</keyword>
<dbReference type="SUPFAM" id="SSF56112">
    <property type="entry name" value="Protein kinase-like (PK-like)"/>
    <property type="match status" value="1"/>
</dbReference>
<dbReference type="InterPro" id="IPR052059">
    <property type="entry name" value="CR_Ser/Thr_kinase"/>
</dbReference>
<keyword evidence="4" id="KW-0418">Kinase</keyword>
<dbReference type="AlphaFoldDB" id="A0A7N2M1H8"/>
<evidence type="ECO:0000313" key="9">
    <source>
        <dbReference type="Proteomes" id="UP000594261"/>
    </source>
</evidence>
<dbReference type="Gene3D" id="3.30.200.20">
    <property type="entry name" value="Phosphorylase Kinase, domain 1"/>
    <property type="match status" value="1"/>
</dbReference>
<reference evidence="8" key="2">
    <citation type="submission" date="2021-01" db="UniProtKB">
        <authorList>
            <consortium name="EnsemblPlants"/>
        </authorList>
    </citation>
    <scope>IDENTIFICATION</scope>
</reference>
<keyword evidence="6" id="KW-0472">Membrane</keyword>
<dbReference type="FunFam" id="3.30.200.20:FF:000039">
    <property type="entry name" value="receptor-like protein kinase FERONIA"/>
    <property type="match status" value="1"/>
</dbReference>
<feature type="domain" description="Protein kinase" evidence="7">
    <location>
        <begin position="70"/>
        <end position="372"/>
    </location>
</feature>